<evidence type="ECO:0000313" key="1">
    <source>
        <dbReference type="EMBL" id="TWJ31907.1"/>
    </source>
</evidence>
<dbReference type="AlphaFoldDB" id="A0A562WQ23"/>
<comment type="caution">
    <text evidence="1">The sequence shown here is derived from an EMBL/GenBank/DDBJ whole genome shotgun (WGS) entry which is preliminary data.</text>
</comment>
<sequence length="160" mass="17719">MGVYRSVHRLSDRDETDAQAARTVLANHVPDPENGLCAACLEPAPCRPANAAANRLVDLGRPVLPDDPPPTRPAGWRSRWFPHRRGRYRTAPLLTHAWLLRLGAAVARPPAFAWFAAYAGNRIALAVLLASYMMDALAERPDLPAAGLRTRFLSWLPRRL</sequence>
<name>A0A562WQ23_9ACTN</name>
<gene>
    <name evidence="1" type="ORF">JD81_05473</name>
</gene>
<proteinExistence type="predicted"/>
<reference evidence="1 2" key="1">
    <citation type="submission" date="2019-07" db="EMBL/GenBank/DDBJ databases">
        <title>R&amp;d 2014.</title>
        <authorList>
            <person name="Klenk H.-P."/>
        </authorList>
    </citation>
    <scope>NUCLEOTIDE SEQUENCE [LARGE SCALE GENOMIC DNA]</scope>
    <source>
        <strain evidence="1 2">DSM 43912</strain>
    </source>
</reference>
<dbReference type="RefSeq" id="WP_377464580.1">
    <property type="nucleotide sequence ID" value="NZ_AP023438.1"/>
</dbReference>
<dbReference type="EMBL" id="VLLP01000001">
    <property type="protein sequence ID" value="TWJ31907.1"/>
    <property type="molecule type" value="Genomic_DNA"/>
</dbReference>
<protein>
    <submittedName>
        <fullName evidence="1">Uncharacterized protein</fullName>
    </submittedName>
</protein>
<organism evidence="1 2">
    <name type="scientific">Micromonospora sagamiensis</name>
    <dbReference type="NCBI Taxonomy" id="47875"/>
    <lineage>
        <taxon>Bacteria</taxon>
        <taxon>Bacillati</taxon>
        <taxon>Actinomycetota</taxon>
        <taxon>Actinomycetes</taxon>
        <taxon>Micromonosporales</taxon>
        <taxon>Micromonosporaceae</taxon>
        <taxon>Micromonospora</taxon>
    </lineage>
</organism>
<keyword evidence="2" id="KW-1185">Reference proteome</keyword>
<dbReference type="Proteomes" id="UP000319728">
    <property type="component" value="Unassembled WGS sequence"/>
</dbReference>
<evidence type="ECO:0000313" key="2">
    <source>
        <dbReference type="Proteomes" id="UP000319728"/>
    </source>
</evidence>
<accession>A0A562WQ23</accession>